<organism evidence="1 2">
    <name type="scientific">Pantoea rodasii</name>
    <dbReference type="NCBI Taxonomy" id="1076549"/>
    <lineage>
        <taxon>Bacteria</taxon>
        <taxon>Pseudomonadati</taxon>
        <taxon>Pseudomonadota</taxon>
        <taxon>Gammaproteobacteria</taxon>
        <taxon>Enterobacterales</taxon>
        <taxon>Erwiniaceae</taxon>
        <taxon>Pantoea</taxon>
    </lineage>
</organism>
<dbReference type="EMBL" id="JTJJ01000111">
    <property type="protein sequence ID" value="KHJ65755.1"/>
    <property type="molecule type" value="Genomic_DNA"/>
</dbReference>
<comment type="caution">
    <text evidence="1">The sequence shown here is derived from an EMBL/GenBank/DDBJ whole genome shotgun (WGS) entry which is preliminary data.</text>
</comment>
<reference evidence="1 2" key="1">
    <citation type="submission" date="2014-11" db="EMBL/GenBank/DDBJ databases">
        <title>Genome sequencing of Pantoea rodasii ND03.</title>
        <authorList>
            <person name="Muhamad Yunos N.Y."/>
            <person name="Chan K.-G."/>
        </authorList>
    </citation>
    <scope>NUCLEOTIDE SEQUENCE [LARGE SCALE GENOMIC DNA]</scope>
    <source>
        <strain evidence="1 2">ND03</strain>
    </source>
</reference>
<dbReference type="Proteomes" id="UP000030853">
    <property type="component" value="Unassembled WGS sequence"/>
</dbReference>
<sequence>MQLRSSNTSAVFTLPDPGELNKRIHLRQRIDQAAADYGVQPVYQNENDVWAKVRQVGATTYHESIQADDIITHYITIRFRQGITSDFEVVYGGNIYRVKRLRDLNSAGRYLLMECEELGAVERDGEMYG</sequence>
<proteinExistence type="predicted"/>
<dbReference type="NCBIfam" id="TIGR01563">
    <property type="entry name" value="gp16_SPP1"/>
    <property type="match status" value="1"/>
</dbReference>
<dbReference type="Gene3D" id="2.40.10.270">
    <property type="entry name" value="Bacteriophage SPP1 head-tail adaptor protein"/>
    <property type="match status" value="1"/>
</dbReference>
<evidence type="ECO:0000313" key="1">
    <source>
        <dbReference type="EMBL" id="KHJ65755.1"/>
    </source>
</evidence>
<evidence type="ECO:0000313" key="2">
    <source>
        <dbReference type="Proteomes" id="UP000030853"/>
    </source>
</evidence>
<dbReference type="RefSeq" id="WP_039335990.1">
    <property type="nucleotide sequence ID" value="NZ_JTJJ01000111.1"/>
</dbReference>
<protein>
    <submittedName>
        <fullName evidence="1">Phage head-tail adapter protein</fullName>
    </submittedName>
</protein>
<gene>
    <name evidence="1" type="ORF">QU24_23025</name>
</gene>
<name>A0A0B1R3V2_9GAMM</name>
<accession>A0A0B1R3V2</accession>
<dbReference type="Pfam" id="PF05521">
    <property type="entry name" value="Phage_HCP"/>
    <property type="match status" value="1"/>
</dbReference>
<dbReference type="AlphaFoldDB" id="A0A0B1R3V2"/>
<dbReference type="InterPro" id="IPR008767">
    <property type="entry name" value="Phage_SPP1_head-tail_adaptor"/>
</dbReference>
<dbReference type="InterPro" id="IPR038666">
    <property type="entry name" value="SSP1_head-tail_sf"/>
</dbReference>